<keyword evidence="6 9" id="KW-0472">Membrane</keyword>
<dbReference type="RefSeq" id="YP_009681216.1">
    <property type="nucleotide sequence ID" value="NC_044121.1"/>
</dbReference>
<feature type="transmembrane region" description="Helical" evidence="9">
    <location>
        <begin position="6"/>
        <end position="31"/>
    </location>
</feature>
<name>A0A513X001_9BASI</name>
<gene>
    <name evidence="11" type="primary">nad2</name>
</gene>
<dbReference type="EMBL" id="MN018834">
    <property type="protein sequence ID" value="QDH07265.1"/>
    <property type="molecule type" value="Genomic_DNA"/>
</dbReference>
<dbReference type="InterPro" id="IPR001750">
    <property type="entry name" value="ND/Mrp_TM"/>
</dbReference>
<feature type="transmembrane region" description="Helical" evidence="9">
    <location>
        <begin position="311"/>
        <end position="331"/>
    </location>
</feature>
<evidence type="ECO:0000259" key="10">
    <source>
        <dbReference type="Pfam" id="PF00361"/>
    </source>
</evidence>
<evidence type="ECO:0000256" key="9">
    <source>
        <dbReference type="SAM" id="Phobius"/>
    </source>
</evidence>
<keyword evidence="11" id="KW-0496">Mitochondrion</keyword>
<geneLocation type="mitochondrion" evidence="11"/>
<keyword evidence="4 9" id="KW-0812">Transmembrane</keyword>
<feature type="transmembrane region" description="Helical" evidence="9">
    <location>
        <begin position="138"/>
        <end position="156"/>
    </location>
</feature>
<evidence type="ECO:0000256" key="1">
    <source>
        <dbReference type="ARBA" id="ARBA00004141"/>
    </source>
</evidence>
<proteinExistence type="inferred from homology"/>
<protein>
    <recommendedName>
        <fullName evidence="3">NADH-ubiquinone oxidoreductase chain 2</fullName>
    </recommendedName>
    <alternativeName>
        <fullName evidence="7">NADH dehydrogenase subunit 2</fullName>
    </alternativeName>
</protein>
<evidence type="ECO:0000256" key="6">
    <source>
        <dbReference type="ARBA" id="ARBA00023136"/>
    </source>
</evidence>
<evidence type="ECO:0000256" key="7">
    <source>
        <dbReference type="ARBA" id="ARBA00031028"/>
    </source>
</evidence>
<dbReference type="Pfam" id="PF00361">
    <property type="entry name" value="Proton_antipo_M"/>
    <property type="match status" value="1"/>
</dbReference>
<feature type="transmembrane region" description="Helical" evidence="9">
    <location>
        <begin position="222"/>
        <end position="243"/>
    </location>
</feature>
<evidence type="ECO:0000256" key="8">
    <source>
        <dbReference type="ARBA" id="ARBA00049551"/>
    </source>
</evidence>
<comment type="similarity">
    <text evidence="2">Belongs to the complex I subunit 2 family.</text>
</comment>
<evidence type="ECO:0000256" key="5">
    <source>
        <dbReference type="ARBA" id="ARBA00022989"/>
    </source>
</evidence>
<feature type="transmembrane region" description="Helical" evidence="9">
    <location>
        <begin position="168"/>
        <end position="188"/>
    </location>
</feature>
<feature type="transmembrane region" description="Helical" evidence="9">
    <location>
        <begin position="59"/>
        <end position="80"/>
    </location>
</feature>
<accession>A0A513X001</accession>
<evidence type="ECO:0000256" key="3">
    <source>
        <dbReference type="ARBA" id="ARBA00021008"/>
    </source>
</evidence>
<dbReference type="GeneID" id="41039173"/>
<feature type="transmembrane region" description="Helical" evidence="9">
    <location>
        <begin position="271"/>
        <end position="291"/>
    </location>
</feature>
<evidence type="ECO:0000256" key="4">
    <source>
        <dbReference type="ARBA" id="ARBA00022692"/>
    </source>
</evidence>
<feature type="transmembrane region" description="Helical" evidence="9">
    <location>
        <begin position="100"/>
        <end position="117"/>
    </location>
</feature>
<sequence length="403" mass="44263">MPKEYSLVVIFSVIGASMILSSCNLISIYLATELQSFALYIVAALSRNSLRSVQASLKYFILGAWSSAFILLGAGIIYTCTGSTSLVNMSNWISSTSTEPWSYASLGLMFIYCGYIFKVSAAPFHNWAPDVYQNTPTVVTMMLITIPKISIMTALFTLTKEFINTKVMFVLLVVAISSIIIGAVTGLVQIQLRRLLAFSTISHVGFIVLCLSLGTWSSNNALMFYIVQYSLSTILIWICIIAYEAGEMNRMRLDGSVTGRVNYISDLRQSFSIYSIVTFSIVISLFSISGLPPLVGFIAKINVLWSSVEEGAYVIFIIAIMSSVVSASYYLKIIKIIMFDEPSNQNQEFSVISQKTNNTGDPGASNISPMHALSIATCTAFLSLFILDSELLINSIELAQFTI</sequence>
<evidence type="ECO:0000256" key="2">
    <source>
        <dbReference type="ARBA" id="ARBA00007012"/>
    </source>
</evidence>
<dbReference type="GO" id="GO:0016020">
    <property type="term" value="C:membrane"/>
    <property type="evidence" value="ECO:0007669"/>
    <property type="project" value="UniProtKB-SubCell"/>
</dbReference>
<evidence type="ECO:0000313" key="11">
    <source>
        <dbReference type="EMBL" id="QDH07265.1"/>
    </source>
</evidence>
<comment type="catalytic activity">
    <reaction evidence="8">
        <text>a ubiquinone + NADH + 5 H(+)(in) = a ubiquinol + NAD(+) + 4 H(+)(out)</text>
        <dbReference type="Rhea" id="RHEA:29091"/>
        <dbReference type="Rhea" id="RHEA-COMP:9565"/>
        <dbReference type="Rhea" id="RHEA-COMP:9566"/>
        <dbReference type="ChEBI" id="CHEBI:15378"/>
        <dbReference type="ChEBI" id="CHEBI:16389"/>
        <dbReference type="ChEBI" id="CHEBI:17976"/>
        <dbReference type="ChEBI" id="CHEBI:57540"/>
        <dbReference type="ChEBI" id="CHEBI:57945"/>
        <dbReference type="EC" id="7.1.1.2"/>
    </reaction>
</comment>
<dbReference type="AlphaFoldDB" id="A0A513X001"/>
<feature type="domain" description="NADH:quinone oxidoreductase/Mrp antiporter transmembrane" evidence="10">
    <location>
        <begin position="23"/>
        <end position="325"/>
    </location>
</feature>
<reference evidence="11" key="1">
    <citation type="journal article" date="2019" name="Fungal Genet. Biol.">
        <title>The unrevealing high variability on non conserved core of Austropuccinia psidii and other rust mitochondrial genomes.</title>
        <authorList>
            <person name="de Almeida J.R."/>
            <person name="Riano Pachon D.M."/>
            <person name="Franceschine L.M."/>
            <person name="Batista dos Santos I."/>
            <person name="da Silva Lopes M."/>
            <person name="Avelino de Andrade P."/>
            <person name="de Barros Monteiro-Vitorello C."/>
            <person name="Labate C.A."/>
            <person name="Quecine M.C."/>
        </authorList>
    </citation>
    <scope>NUCLEOTIDE SEQUENCE</scope>
    <source>
        <strain evidence="11">MF-1</strain>
    </source>
</reference>
<comment type="subcellular location">
    <subcellularLocation>
        <location evidence="1">Membrane</location>
        <topology evidence="1">Multi-pass membrane protein</topology>
    </subcellularLocation>
</comment>
<organism evidence="11">
    <name type="scientific">Austropuccinia psidii</name>
    <dbReference type="NCBI Taxonomy" id="181123"/>
    <lineage>
        <taxon>Eukaryota</taxon>
        <taxon>Fungi</taxon>
        <taxon>Dikarya</taxon>
        <taxon>Basidiomycota</taxon>
        <taxon>Pucciniomycotina</taxon>
        <taxon>Pucciniomycetes</taxon>
        <taxon>Pucciniales</taxon>
        <taxon>Sphaerophragmiaceae</taxon>
        <taxon>Austropuccinia</taxon>
    </lineage>
</organism>
<dbReference type="GO" id="GO:0008137">
    <property type="term" value="F:NADH dehydrogenase (ubiquinone) activity"/>
    <property type="evidence" value="ECO:0007669"/>
    <property type="project" value="UniProtKB-EC"/>
</dbReference>
<dbReference type="PROSITE" id="PS51257">
    <property type="entry name" value="PROKAR_LIPOPROTEIN"/>
    <property type="match status" value="1"/>
</dbReference>
<keyword evidence="5 9" id="KW-1133">Transmembrane helix</keyword>
<feature type="transmembrane region" description="Helical" evidence="9">
    <location>
        <begin position="195"/>
        <end position="216"/>
    </location>
</feature>
<dbReference type="PANTHER" id="PTHR22773">
    <property type="entry name" value="NADH DEHYDROGENASE"/>
    <property type="match status" value="1"/>
</dbReference>